<evidence type="ECO:0000256" key="1">
    <source>
        <dbReference type="SAM" id="Phobius"/>
    </source>
</evidence>
<reference evidence="4" key="1">
    <citation type="journal article" date="2014" name="Int. J. Syst. Evol. Microbiol.">
        <title>Complete genome sequence of Corynebacterium casei LMG S-19264T (=DSM 44701T), isolated from a smear-ripened cheese.</title>
        <authorList>
            <consortium name="US DOE Joint Genome Institute (JGI-PGF)"/>
            <person name="Walter F."/>
            <person name="Albersmeier A."/>
            <person name="Kalinowski J."/>
            <person name="Ruckert C."/>
        </authorList>
    </citation>
    <scope>NUCLEOTIDE SEQUENCE</scope>
    <source>
        <strain evidence="4">CGMCC 1.12506</strain>
    </source>
</reference>
<protein>
    <submittedName>
        <fullName evidence="4">Glycosyl transferase family 1</fullName>
    </submittedName>
</protein>
<dbReference type="EMBL" id="BMFG01000001">
    <property type="protein sequence ID" value="GGD15096.1"/>
    <property type="molecule type" value="Genomic_DNA"/>
</dbReference>
<dbReference type="Proteomes" id="UP000625735">
    <property type="component" value="Unassembled WGS sequence"/>
</dbReference>
<reference evidence="4" key="2">
    <citation type="submission" date="2020-09" db="EMBL/GenBank/DDBJ databases">
        <authorList>
            <person name="Sun Q."/>
            <person name="Zhou Y."/>
        </authorList>
    </citation>
    <scope>NUCLEOTIDE SEQUENCE</scope>
    <source>
        <strain evidence="4">CGMCC 1.12506</strain>
    </source>
</reference>
<name>A0A917D9W2_9FLAO</name>
<evidence type="ECO:0000313" key="4">
    <source>
        <dbReference type="EMBL" id="GGD15096.1"/>
    </source>
</evidence>
<comment type="caution">
    <text evidence="4">The sequence shown here is derived from an EMBL/GenBank/DDBJ whole genome shotgun (WGS) entry which is preliminary data.</text>
</comment>
<evidence type="ECO:0000259" key="2">
    <source>
        <dbReference type="Pfam" id="PF00534"/>
    </source>
</evidence>
<dbReference type="RefSeq" id="WP_188360695.1">
    <property type="nucleotide sequence ID" value="NZ_BMFG01000001.1"/>
</dbReference>
<dbReference type="InterPro" id="IPR028098">
    <property type="entry name" value="Glyco_trans_4-like_N"/>
</dbReference>
<proteinExistence type="predicted"/>
<dbReference type="InterPro" id="IPR001296">
    <property type="entry name" value="Glyco_trans_1"/>
</dbReference>
<accession>A0A917D9W2</accession>
<keyword evidence="1" id="KW-0472">Membrane</keyword>
<sequence>MNKRLLLLTSEFPPLPGGIGTHAFHLASELSEKGYTVQVHTNRRMTDYEEEAAFDRSQSFTVRRTERKNWGRTYLYRIAAVLQIVKQKQPHILIASGKFSLWMGALISLFFTSISSVAIIHGTELKAGGFFSRWFTKMSLKRFEKVVAVSHFTKNKIAAILPDVCVTVIPNGIVLPAASFSDVQKELPVSLVTVGNLTRRKGQHNVINALPELLSWKATIQYHCVGLPTELEAIKAKINELQLGDSVIFHGVLTETEKRVRLQKSHVFIMLSEHLANGDFEGFGIAVLEANALGLPAIGSVNSGIADAIQEGYSGKLVDPHDPIAIKAALIEIYADYETYSSQAKVWSQQFQWKDIIEKYTTIIES</sequence>
<keyword evidence="5" id="KW-1185">Reference proteome</keyword>
<dbReference type="CDD" id="cd03801">
    <property type="entry name" value="GT4_PimA-like"/>
    <property type="match status" value="1"/>
</dbReference>
<keyword evidence="1" id="KW-1133">Transmembrane helix</keyword>
<dbReference type="GO" id="GO:0016757">
    <property type="term" value="F:glycosyltransferase activity"/>
    <property type="evidence" value="ECO:0007669"/>
    <property type="project" value="InterPro"/>
</dbReference>
<organism evidence="4 5">
    <name type="scientific">Flavobacterium orientale</name>
    <dbReference type="NCBI Taxonomy" id="1756020"/>
    <lineage>
        <taxon>Bacteria</taxon>
        <taxon>Pseudomonadati</taxon>
        <taxon>Bacteroidota</taxon>
        <taxon>Flavobacteriia</taxon>
        <taxon>Flavobacteriales</taxon>
        <taxon>Flavobacteriaceae</taxon>
        <taxon>Flavobacterium</taxon>
    </lineage>
</organism>
<feature type="domain" description="Glycosyltransferase subfamily 4-like N-terminal" evidence="3">
    <location>
        <begin position="16"/>
        <end position="173"/>
    </location>
</feature>
<dbReference type="AlphaFoldDB" id="A0A917D9W2"/>
<dbReference type="Pfam" id="PF13439">
    <property type="entry name" value="Glyco_transf_4"/>
    <property type="match status" value="1"/>
</dbReference>
<dbReference type="PANTHER" id="PTHR12526">
    <property type="entry name" value="GLYCOSYLTRANSFERASE"/>
    <property type="match status" value="1"/>
</dbReference>
<feature type="domain" description="Glycosyl transferase family 1" evidence="2">
    <location>
        <begin position="190"/>
        <end position="342"/>
    </location>
</feature>
<keyword evidence="1" id="KW-0812">Transmembrane</keyword>
<gene>
    <name evidence="4" type="ORF">GCM10011343_02610</name>
</gene>
<dbReference type="Pfam" id="PF00534">
    <property type="entry name" value="Glycos_transf_1"/>
    <property type="match status" value="1"/>
</dbReference>
<evidence type="ECO:0000259" key="3">
    <source>
        <dbReference type="Pfam" id="PF13439"/>
    </source>
</evidence>
<dbReference type="Gene3D" id="3.40.50.2000">
    <property type="entry name" value="Glycogen Phosphorylase B"/>
    <property type="match status" value="2"/>
</dbReference>
<evidence type="ECO:0000313" key="5">
    <source>
        <dbReference type="Proteomes" id="UP000625735"/>
    </source>
</evidence>
<feature type="transmembrane region" description="Helical" evidence="1">
    <location>
        <begin position="99"/>
        <end position="120"/>
    </location>
</feature>
<dbReference type="SUPFAM" id="SSF53756">
    <property type="entry name" value="UDP-Glycosyltransferase/glycogen phosphorylase"/>
    <property type="match status" value="1"/>
</dbReference>
<keyword evidence="4" id="KW-0808">Transferase</keyword>